<proteinExistence type="predicted"/>
<dbReference type="AlphaFoldDB" id="A0A7W0CCG0"/>
<name>A0A7W0CCG0_9BACT</name>
<dbReference type="SUPFAM" id="SSF101386">
    <property type="entry name" value="all-alpha NTP pyrophosphatases"/>
    <property type="match status" value="1"/>
</dbReference>
<organism evidence="1 2">
    <name type="scientific">Desulfosalsimonas propionicica</name>
    <dbReference type="NCBI Taxonomy" id="332175"/>
    <lineage>
        <taxon>Bacteria</taxon>
        <taxon>Pseudomonadati</taxon>
        <taxon>Thermodesulfobacteriota</taxon>
        <taxon>Desulfobacteria</taxon>
        <taxon>Desulfobacterales</taxon>
        <taxon>Desulfosalsimonadaceae</taxon>
        <taxon>Desulfosalsimonas</taxon>
    </lineage>
</organism>
<dbReference type="PANTHER" id="PTHR46523:SF1">
    <property type="entry name" value="DCTP PYROPHOSPHATASE 1"/>
    <property type="match status" value="1"/>
</dbReference>
<gene>
    <name evidence="1" type="ORF">HNR65_003575</name>
</gene>
<evidence type="ECO:0000313" key="1">
    <source>
        <dbReference type="EMBL" id="MBA2883213.1"/>
    </source>
</evidence>
<dbReference type="EMBL" id="JACDUS010000019">
    <property type="protein sequence ID" value="MBA2883213.1"/>
    <property type="molecule type" value="Genomic_DNA"/>
</dbReference>
<dbReference type="Proteomes" id="UP000525298">
    <property type="component" value="Unassembled WGS sequence"/>
</dbReference>
<dbReference type="Pfam" id="PF12643">
    <property type="entry name" value="MazG-like"/>
    <property type="match status" value="1"/>
</dbReference>
<dbReference type="InterPro" id="IPR025984">
    <property type="entry name" value="DCTPP"/>
</dbReference>
<keyword evidence="2" id="KW-1185">Reference proteome</keyword>
<dbReference type="GO" id="GO:0006253">
    <property type="term" value="P:dCTP catabolic process"/>
    <property type="evidence" value="ECO:0007669"/>
    <property type="project" value="TreeGrafter"/>
</dbReference>
<evidence type="ECO:0000313" key="2">
    <source>
        <dbReference type="Proteomes" id="UP000525298"/>
    </source>
</evidence>
<keyword evidence="1" id="KW-0378">Hydrolase</keyword>
<protein>
    <submittedName>
        <fullName evidence="1">NTP pyrophosphatase (Non-canonical NTP hydrolase)</fullName>
    </submittedName>
</protein>
<sequence>MESLKQKLREFAKARDWEQFHSPKNLVMALNVEVAELMEHFQWLTQDRSRNLDVETRKKVRQEIGDVMVYLVRLADELGVDPVAAAEEKISVNEAKYPAEKVRGSSRKYNEYE</sequence>
<dbReference type="GO" id="GO:0047840">
    <property type="term" value="F:dCTP diphosphatase activity"/>
    <property type="evidence" value="ECO:0007669"/>
    <property type="project" value="TreeGrafter"/>
</dbReference>
<dbReference type="CDD" id="cd11537">
    <property type="entry name" value="NTP-PPase_RS21-C6_like"/>
    <property type="match status" value="1"/>
</dbReference>
<dbReference type="InterPro" id="IPR052555">
    <property type="entry name" value="dCTP_Pyrophosphatase"/>
</dbReference>
<comment type="caution">
    <text evidence="1">The sequence shown here is derived from an EMBL/GenBank/DDBJ whole genome shotgun (WGS) entry which is preliminary data.</text>
</comment>
<dbReference type="Gene3D" id="1.10.287.1080">
    <property type="entry name" value="MazG-like"/>
    <property type="match status" value="1"/>
</dbReference>
<dbReference type="PANTHER" id="PTHR46523">
    <property type="entry name" value="DCTP PYROPHOSPHATASE 1"/>
    <property type="match status" value="1"/>
</dbReference>
<dbReference type="GO" id="GO:0005829">
    <property type="term" value="C:cytosol"/>
    <property type="evidence" value="ECO:0007669"/>
    <property type="project" value="TreeGrafter"/>
</dbReference>
<dbReference type="GO" id="GO:0042262">
    <property type="term" value="P:DNA protection"/>
    <property type="evidence" value="ECO:0007669"/>
    <property type="project" value="TreeGrafter"/>
</dbReference>
<dbReference type="PIRSF" id="PIRSF029826">
    <property type="entry name" value="UCP029826_pph"/>
    <property type="match status" value="1"/>
</dbReference>
<reference evidence="1 2" key="1">
    <citation type="submission" date="2020-07" db="EMBL/GenBank/DDBJ databases">
        <title>Genomic Encyclopedia of Type Strains, Phase IV (KMG-IV): sequencing the most valuable type-strain genomes for metagenomic binning, comparative biology and taxonomic classification.</title>
        <authorList>
            <person name="Goeker M."/>
        </authorList>
    </citation>
    <scope>NUCLEOTIDE SEQUENCE [LARGE SCALE GENOMIC DNA]</scope>
    <source>
        <strain evidence="1 2">DSM 17721</strain>
    </source>
</reference>
<accession>A0A7W0CCG0</accession>
<dbReference type="RefSeq" id="WP_181552817.1">
    <property type="nucleotide sequence ID" value="NZ_JACDUS010000019.1"/>
</dbReference>